<feature type="non-terminal residue" evidence="1">
    <location>
        <position position="1"/>
    </location>
</feature>
<comment type="caution">
    <text evidence="1">The sequence shown here is derived from an EMBL/GenBank/DDBJ whole genome shotgun (WGS) entry which is preliminary data.</text>
</comment>
<protein>
    <submittedName>
        <fullName evidence="1">Uncharacterized protein</fullName>
    </submittedName>
</protein>
<evidence type="ECO:0000313" key="1">
    <source>
        <dbReference type="EMBL" id="GBM06270.1"/>
    </source>
</evidence>
<sequence length="76" mass="8745">GFDFSDSKKFNLENKMVIASMECKIHAVEDCVDDFQCCSDLTLEKIKFCAGQWILTDEKETKVEPQLKAFFIENNS</sequence>
<name>A0A4Y2CPD4_ARAVE</name>
<accession>A0A4Y2CPD4</accession>
<proteinExistence type="predicted"/>
<organism evidence="1 2">
    <name type="scientific">Araneus ventricosus</name>
    <name type="common">Orbweaver spider</name>
    <name type="synonym">Epeira ventricosa</name>
    <dbReference type="NCBI Taxonomy" id="182803"/>
    <lineage>
        <taxon>Eukaryota</taxon>
        <taxon>Metazoa</taxon>
        <taxon>Ecdysozoa</taxon>
        <taxon>Arthropoda</taxon>
        <taxon>Chelicerata</taxon>
        <taxon>Arachnida</taxon>
        <taxon>Araneae</taxon>
        <taxon>Araneomorphae</taxon>
        <taxon>Entelegynae</taxon>
        <taxon>Araneoidea</taxon>
        <taxon>Araneidae</taxon>
        <taxon>Araneus</taxon>
    </lineage>
</organism>
<keyword evidence="2" id="KW-1185">Reference proteome</keyword>
<reference evidence="1 2" key="1">
    <citation type="journal article" date="2019" name="Sci. Rep.">
        <title>Orb-weaving spider Araneus ventricosus genome elucidates the spidroin gene catalogue.</title>
        <authorList>
            <person name="Kono N."/>
            <person name="Nakamura H."/>
            <person name="Ohtoshi R."/>
            <person name="Moran D.A.P."/>
            <person name="Shinohara A."/>
            <person name="Yoshida Y."/>
            <person name="Fujiwara M."/>
            <person name="Mori M."/>
            <person name="Tomita M."/>
            <person name="Arakawa K."/>
        </authorList>
    </citation>
    <scope>NUCLEOTIDE SEQUENCE [LARGE SCALE GENOMIC DNA]</scope>
</reference>
<dbReference type="OrthoDB" id="8922776at2759"/>
<dbReference type="EMBL" id="BGPR01087205">
    <property type="protein sequence ID" value="GBM06270.1"/>
    <property type="molecule type" value="Genomic_DNA"/>
</dbReference>
<evidence type="ECO:0000313" key="2">
    <source>
        <dbReference type="Proteomes" id="UP000499080"/>
    </source>
</evidence>
<dbReference type="AlphaFoldDB" id="A0A4Y2CPD4"/>
<dbReference type="Proteomes" id="UP000499080">
    <property type="component" value="Unassembled WGS sequence"/>
</dbReference>
<gene>
    <name evidence="1" type="ORF">AVEN_57959_1</name>
</gene>